<evidence type="ECO:0000313" key="3">
    <source>
        <dbReference type="Proteomes" id="UP000001695"/>
    </source>
</evidence>
<dbReference type="AlphaFoldDB" id="B2ICS8"/>
<dbReference type="eggNOG" id="COG2755">
    <property type="taxonomic scope" value="Bacteria"/>
</dbReference>
<evidence type="ECO:0000313" key="2">
    <source>
        <dbReference type="EMBL" id="ACB95352.1"/>
    </source>
</evidence>
<dbReference type="SUPFAM" id="SSF52266">
    <property type="entry name" value="SGNH hydrolase"/>
    <property type="match status" value="1"/>
</dbReference>
<dbReference type="HOGENOM" id="CLU_088196_2_0_5"/>
<reference evidence="3" key="1">
    <citation type="submission" date="2008-03" db="EMBL/GenBank/DDBJ databases">
        <title>Complete sequence of chromosome of Beijerinckia indica subsp. indica ATCC 9039.</title>
        <authorList>
            <consortium name="US DOE Joint Genome Institute"/>
            <person name="Copeland A."/>
            <person name="Lucas S."/>
            <person name="Lapidus A."/>
            <person name="Glavina del Rio T."/>
            <person name="Dalin E."/>
            <person name="Tice H."/>
            <person name="Bruce D."/>
            <person name="Goodwin L."/>
            <person name="Pitluck S."/>
            <person name="LaButti K."/>
            <person name="Schmutz J."/>
            <person name="Larimer F."/>
            <person name="Land M."/>
            <person name="Hauser L."/>
            <person name="Kyrpides N."/>
            <person name="Mikhailova N."/>
            <person name="Dunfield P.F."/>
            <person name="Dedysh S.N."/>
            <person name="Liesack W."/>
            <person name="Saw J.H."/>
            <person name="Alam M."/>
            <person name="Chen Y."/>
            <person name="Murrell J.C."/>
            <person name="Richardson P."/>
        </authorList>
    </citation>
    <scope>NUCLEOTIDE SEQUENCE [LARGE SCALE GENOMIC DNA]</scope>
    <source>
        <strain evidence="3">ATCC 9039 / DSM 1715 / NCIMB 8712</strain>
    </source>
</reference>
<name>B2ICS8_BEII9</name>
<organism evidence="2 3">
    <name type="scientific">Beijerinckia indica subsp. indica (strain ATCC 9039 / DSM 1715 / NCIMB 8712)</name>
    <dbReference type="NCBI Taxonomy" id="395963"/>
    <lineage>
        <taxon>Bacteria</taxon>
        <taxon>Pseudomonadati</taxon>
        <taxon>Pseudomonadota</taxon>
        <taxon>Alphaproteobacteria</taxon>
        <taxon>Hyphomicrobiales</taxon>
        <taxon>Beijerinckiaceae</taxon>
        <taxon>Beijerinckia</taxon>
    </lineage>
</organism>
<dbReference type="GO" id="GO:0004622">
    <property type="term" value="F:phosphatidylcholine lysophospholipase activity"/>
    <property type="evidence" value="ECO:0007669"/>
    <property type="project" value="TreeGrafter"/>
</dbReference>
<dbReference type="PANTHER" id="PTHR30383">
    <property type="entry name" value="THIOESTERASE 1/PROTEASE 1/LYSOPHOSPHOLIPASE L1"/>
    <property type="match status" value="1"/>
</dbReference>
<dbReference type="STRING" id="395963.Bind_1722"/>
<dbReference type="KEGG" id="bid:Bind_1722"/>
<dbReference type="InterPro" id="IPR051532">
    <property type="entry name" value="Ester_Hydrolysis_Enzymes"/>
</dbReference>
<dbReference type="InterPro" id="IPR013830">
    <property type="entry name" value="SGNH_hydro"/>
</dbReference>
<keyword evidence="3" id="KW-1185">Reference proteome</keyword>
<reference evidence="2 3" key="2">
    <citation type="journal article" date="2010" name="J. Bacteriol.">
        <title>Complete genome sequence of Beijerinckia indica subsp. indica.</title>
        <authorList>
            <person name="Tamas I."/>
            <person name="Dedysh S.N."/>
            <person name="Liesack W."/>
            <person name="Stott M.B."/>
            <person name="Alam M."/>
            <person name="Murrell J.C."/>
            <person name="Dunfield P.F."/>
        </authorList>
    </citation>
    <scope>NUCLEOTIDE SEQUENCE [LARGE SCALE GENOMIC DNA]</scope>
    <source>
        <strain evidence="3">ATCC 9039 / DSM 1715 / NCIMB 8712</strain>
    </source>
</reference>
<dbReference type="Proteomes" id="UP000001695">
    <property type="component" value="Chromosome"/>
</dbReference>
<gene>
    <name evidence="2" type="ordered locus">Bind_1722</name>
</gene>
<dbReference type="Pfam" id="PF13472">
    <property type="entry name" value="Lipase_GDSL_2"/>
    <property type="match status" value="1"/>
</dbReference>
<dbReference type="EMBL" id="CP001016">
    <property type="protein sequence ID" value="ACB95352.1"/>
    <property type="molecule type" value="Genomic_DNA"/>
</dbReference>
<protein>
    <submittedName>
        <fullName evidence="2">Lipolytic protein G-D-S-L family</fullName>
    </submittedName>
</protein>
<dbReference type="RefSeq" id="WP_012384709.1">
    <property type="nucleotide sequence ID" value="NC_010581.1"/>
</dbReference>
<dbReference type="OrthoDB" id="5196031at2"/>
<sequence length="202" mass="22921">MRICFIGDSYVNGTGDDDCLGWPGRICAEARQRGRDITLYNLGIRGNTSTDIAERWEREARARLSPEHDGRLVFSFGVNDCAFIEPGRTRVAETQSVENARCILQRAKEWLPTLMIGPPPSRDFSRDERVKNLSAQFEALCHDLAIPFLSPWDWLTAEDVWLQEAAIGDGVHPNRGGYGSFADLILEWPAWREWVDEPGRQD</sequence>
<proteinExistence type="predicted"/>
<dbReference type="InterPro" id="IPR036514">
    <property type="entry name" value="SGNH_hydro_sf"/>
</dbReference>
<dbReference type="PANTHER" id="PTHR30383:SF5">
    <property type="entry name" value="SGNH HYDROLASE-TYPE ESTERASE DOMAIN-CONTAINING PROTEIN"/>
    <property type="match status" value="1"/>
</dbReference>
<evidence type="ECO:0000259" key="1">
    <source>
        <dbReference type="Pfam" id="PF13472"/>
    </source>
</evidence>
<feature type="domain" description="SGNH hydrolase-type esterase" evidence="1">
    <location>
        <begin position="5"/>
        <end position="178"/>
    </location>
</feature>
<accession>B2ICS8</accession>
<dbReference type="Gene3D" id="3.40.50.1110">
    <property type="entry name" value="SGNH hydrolase"/>
    <property type="match status" value="1"/>
</dbReference>